<feature type="region of interest" description="Disordered" evidence="1">
    <location>
        <begin position="47"/>
        <end position="71"/>
    </location>
</feature>
<proteinExistence type="predicted"/>
<dbReference type="Proteomes" id="UP000217838">
    <property type="component" value="Unassembled WGS sequence"/>
</dbReference>
<reference evidence="4" key="1">
    <citation type="submission" date="2017-08" db="EMBL/GenBank/DDBJ databases">
        <title>A dynamic microbial community with high functional redundancy inhabits the cold, oxic subseafloor aquifer.</title>
        <authorList>
            <person name="Tully B.J."/>
            <person name="Wheat C.G."/>
            <person name="Glazer B.T."/>
            <person name="Huber J.A."/>
        </authorList>
    </citation>
    <scope>NUCLEOTIDE SEQUENCE [LARGE SCALE GENOMIC DNA]</scope>
</reference>
<keyword evidence="2" id="KW-0732">Signal</keyword>
<feature type="chain" id="PRO_5013195743" description="MOMP-like family protein" evidence="2">
    <location>
        <begin position="22"/>
        <end position="410"/>
    </location>
</feature>
<evidence type="ECO:0000256" key="2">
    <source>
        <dbReference type="SAM" id="SignalP"/>
    </source>
</evidence>
<feature type="signal peptide" evidence="2">
    <location>
        <begin position="1"/>
        <end position="21"/>
    </location>
</feature>
<evidence type="ECO:0008006" key="5">
    <source>
        <dbReference type="Google" id="ProtNLM"/>
    </source>
</evidence>
<accession>A0A2A4YIN9</accession>
<gene>
    <name evidence="3" type="ORF">COB11_03795</name>
</gene>
<evidence type="ECO:0000313" key="4">
    <source>
        <dbReference type="Proteomes" id="UP000217838"/>
    </source>
</evidence>
<organism evidence="3 4">
    <name type="scientific">Aerophobetes bacterium</name>
    <dbReference type="NCBI Taxonomy" id="2030807"/>
    <lineage>
        <taxon>Bacteria</taxon>
        <taxon>Candidatus Aerophobota</taxon>
    </lineage>
</organism>
<protein>
    <recommendedName>
        <fullName evidence="5">MOMP-like family protein</fullName>
    </recommendedName>
</protein>
<feature type="compositionally biased region" description="Basic and acidic residues" evidence="1">
    <location>
        <begin position="47"/>
        <end position="70"/>
    </location>
</feature>
<dbReference type="EMBL" id="NVUU01000038">
    <property type="protein sequence ID" value="PCI94470.1"/>
    <property type="molecule type" value="Genomic_DNA"/>
</dbReference>
<name>A0A2A4YIN9_UNCAE</name>
<sequence length="410" mass="46638">MKKRNISIMAAFAVSAAGLFAADAPAATDTKAEPVKASENYREAETVAYGRDDSNHRSMQDSHSGDHFNDTYDQIKGTTITPNAGPVVSGGVDLFVSADFIYWYTTIDPSSVSSKVNSRVQSTDGSDSDTGGGNVKGPNSMDPGFKVAIGLDLKYDGWDTVIEYTWLHAKDTKTFRGGNTFIENFHFHNTYNVFSDHNVDSGKNNWTMRFNVIDWELGRNFFVSPKLTLRPHFGLKGAWHTNRLHLHLDDVNFFTDNGEVGTSVDNFYVRDKQSSWGLGIRSGLDTSWMFSRNWSLIGNFAITPMWSAFKTELRSRETDVVDVRTGQVTDISGELFENESIKDIQHMINMVFEFQLGFRWDYYFSDNDYRVRLQAAWEQQSWENHNQMYSYDGYDSLTMQGLTIKLRFDF</sequence>
<evidence type="ECO:0000256" key="1">
    <source>
        <dbReference type="SAM" id="MobiDB-lite"/>
    </source>
</evidence>
<feature type="region of interest" description="Disordered" evidence="1">
    <location>
        <begin position="114"/>
        <end position="139"/>
    </location>
</feature>
<dbReference type="AlphaFoldDB" id="A0A2A4YIN9"/>
<evidence type="ECO:0000313" key="3">
    <source>
        <dbReference type="EMBL" id="PCI94470.1"/>
    </source>
</evidence>
<dbReference type="Pfam" id="PF05150">
    <property type="entry name" value="Legionella_OMP"/>
    <property type="match status" value="1"/>
</dbReference>
<dbReference type="InterPro" id="IPR007825">
    <property type="entry name" value="Major_OMP_Legionella"/>
</dbReference>
<comment type="caution">
    <text evidence="3">The sequence shown here is derived from an EMBL/GenBank/DDBJ whole genome shotgun (WGS) entry which is preliminary data.</text>
</comment>